<dbReference type="Proteomes" id="UP000094067">
    <property type="component" value="Unassembled WGS sequence"/>
</dbReference>
<dbReference type="InterPro" id="IPR050727">
    <property type="entry name" value="GH43_arabinanases"/>
</dbReference>
<evidence type="ECO:0000313" key="7">
    <source>
        <dbReference type="EMBL" id="ODM08894.1"/>
    </source>
</evidence>
<evidence type="ECO:0000256" key="3">
    <source>
        <dbReference type="ARBA" id="ARBA00022801"/>
    </source>
</evidence>
<evidence type="ECO:0000256" key="6">
    <source>
        <dbReference type="RuleBase" id="RU361187"/>
    </source>
</evidence>
<dbReference type="PANTHER" id="PTHR43301">
    <property type="entry name" value="ARABINAN ENDO-1,5-ALPHA-L-ARABINOSIDASE"/>
    <property type="match status" value="1"/>
</dbReference>
<keyword evidence="4 6" id="KW-0326">Glycosidase</keyword>
<dbReference type="PANTHER" id="PTHR43301:SF3">
    <property type="entry name" value="ARABINAN ENDO-1,5-ALPHA-L-ARABINOSIDASE A-RELATED"/>
    <property type="match status" value="1"/>
</dbReference>
<dbReference type="AlphaFoldDB" id="A0A1E3AJI3"/>
<keyword evidence="3 6" id="KW-0378">Hydrolase</keyword>
<gene>
    <name evidence="7" type="ORF">BEI61_00523</name>
</gene>
<organism evidence="7 8">
    <name type="scientific">Eisenbergiella tayi</name>
    <dbReference type="NCBI Taxonomy" id="1432052"/>
    <lineage>
        <taxon>Bacteria</taxon>
        <taxon>Bacillati</taxon>
        <taxon>Bacillota</taxon>
        <taxon>Clostridia</taxon>
        <taxon>Lachnospirales</taxon>
        <taxon>Lachnospiraceae</taxon>
        <taxon>Eisenbergiella</taxon>
    </lineage>
</organism>
<evidence type="ECO:0000256" key="5">
    <source>
        <dbReference type="PIRSR" id="PIRSR606710-2"/>
    </source>
</evidence>
<dbReference type="Gene3D" id="2.115.10.20">
    <property type="entry name" value="Glycosyl hydrolase domain, family 43"/>
    <property type="match status" value="1"/>
</dbReference>
<evidence type="ECO:0000256" key="4">
    <source>
        <dbReference type="ARBA" id="ARBA00023295"/>
    </source>
</evidence>
<protein>
    <submittedName>
        <fullName evidence="7">Glycosyl hydrolases family 43</fullName>
    </submittedName>
</protein>
<reference evidence="7 8" key="1">
    <citation type="submission" date="2016-07" db="EMBL/GenBank/DDBJ databases">
        <title>Characterization of isolates of Eisenbergiella tayi derived from blood cultures, using whole genome sequencing.</title>
        <authorList>
            <person name="Burdz T."/>
            <person name="Wiebe D."/>
            <person name="Huynh C."/>
            <person name="Bernard K."/>
        </authorList>
    </citation>
    <scope>NUCLEOTIDE SEQUENCE [LARGE SCALE GENOMIC DNA]</scope>
    <source>
        <strain evidence="7 8">NML 110608</strain>
    </source>
</reference>
<dbReference type="InterPro" id="IPR006710">
    <property type="entry name" value="Glyco_hydro_43"/>
</dbReference>
<evidence type="ECO:0000256" key="2">
    <source>
        <dbReference type="ARBA" id="ARBA00009865"/>
    </source>
</evidence>
<accession>A0A1E3AJI3</accession>
<dbReference type="SUPFAM" id="SSF75005">
    <property type="entry name" value="Arabinanase/levansucrase/invertase"/>
    <property type="match status" value="1"/>
</dbReference>
<comment type="pathway">
    <text evidence="1">Glycan metabolism; L-arabinan degradation.</text>
</comment>
<evidence type="ECO:0000313" key="8">
    <source>
        <dbReference type="Proteomes" id="UP000094067"/>
    </source>
</evidence>
<evidence type="ECO:0000256" key="1">
    <source>
        <dbReference type="ARBA" id="ARBA00004834"/>
    </source>
</evidence>
<comment type="caution">
    <text evidence="7">The sequence shown here is derived from an EMBL/GenBank/DDBJ whole genome shotgun (WGS) entry which is preliminary data.</text>
</comment>
<dbReference type="Pfam" id="PF04616">
    <property type="entry name" value="Glyco_hydro_43"/>
    <property type="match status" value="1"/>
</dbReference>
<proteinExistence type="inferred from homology"/>
<feature type="site" description="Important for catalytic activity, responsible for pKa modulation of the active site Glu and correct orientation of both the proton donor and substrate" evidence="5">
    <location>
        <position position="139"/>
    </location>
</feature>
<sequence length="352" mass="40433">MKEEMEKRYPYHIRDVHISDPFILADPVSKKYYTYVQFVDRTRFPEVETGEPCFYVLESRDLIHWSKPEIAFRKGDFWADSDYWAPEVHLWRGKYYLLSSFRARGTYRRCQCLVADSPKGPFKPVSEKPVTPDGWHCLDGTLYEDRKGRPWMVFCHEWLQVNDGQICAVPLSDDLGKAIGEPVILFRASDGPWAAKMMKNSGWVTDGPFLHRLKSGVLIMLWSSFSEKGGYTTGYARSLSGDIQGPWIQETEPLYAMDGAHSMLFTTFGGQLMMALHCPNRHEAKRILLFEMEETFDGIHIINEVTGNWYNNVEGIARGFAYKDRCVEEPCFHVSPVAQIEEPDSKKGAGDI</sequence>
<dbReference type="CDD" id="cd08981">
    <property type="entry name" value="GH43_Bt1873-like"/>
    <property type="match status" value="1"/>
</dbReference>
<dbReference type="PATRIC" id="fig|1432052.4.peg.585"/>
<dbReference type="GO" id="GO:0005975">
    <property type="term" value="P:carbohydrate metabolic process"/>
    <property type="evidence" value="ECO:0007669"/>
    <property type="project" value="InterPro"/>
</dbReference>
<name>A0A1E3AJI3_9FIRM</name>
<dbReference type="GO" id="GO:0004553">
    <property type="term" value="F:hydrolase activity, hydrolyzing O-glycosyl compounds"/>
    <property type="evidence" value="ECO:0007669"/>
    <property type="project" value="InterPro"/>
</dbReference>
<dbReference type="RefSeq" id="WP_069151128.1">
    <property type="nucleotide sequence ID" value="NZ_MCGH01000001.1"/>
</dbReference>
<dbReference type="EMBL" id="MCGH01000001">
    <property type="protein sequence ID" value="ODM08894.1"/>
    <property type="molecule type" value="Genomic_DNA"/>
</dbReference>
<comment type="similarity">
    <text evidence="2 6">Belongs to the glycosyl hydrolase 43 family.</text>
</comment>
<dbReference type="InterPro" id="IPR023296">
    <property type="entry name" value="Glyco_hydro_beta-prop_sf"/>
</dbReference>